<feature type="signal peptide" evidence="2">
    <location>
        <begin position="1"/>
        <end position="16"/>
    </location>
</feature>
<protein>
    <submittedName>
        <fullName evidence="3">Putative secreted protein</fullName>
    </submittedName>
</protein>
<dbReference type="PROSITE" id="PS51257">
    <property type="entry name" value="PROKAR_LIPOPROTEIN"/>
    <property type="match status" value="1"/>
</dbReference>
<name>A0A2M4CEJ2_9DIPT</name>
<feature type="compositionally biased region" description="Basic and acidic residues" evidence="1">
    <location>
        <begin position="32"/>
        <end position="45"/>
    </location>
</feature>
<evidence type="ECO:0000256" key="2">
    <source>
        <dbReference type="SAM" id="SignalP"/>
    </source>
</evidence>
<organism evidence="3">
    <name type="scientific">Anopheles marajoara</name>
    <dbReference type="NCBI Taxonomy" id="58244"/>
    <lineage>
        <taxon>Eukaryota</taxon>
        <taxon>Metazoa</taxon>
        <taxon>Ecdysozoa</taxon>
        <taxon>Arthropoda</taxon>
        <taxon>Hexapoda</taxon>
        <taxon>Insecta</taxon>
        <taxon>Pterygota</taxon>
        <taxon>Neoptera</taxon>
        <taxon>Endopterygota</taxon>
        <taxon>Diptera</taxon>
        <taxon>Nematocera</taxon>
        <taxon>Culicoidea</taxon>
        <taxon>Culicidae</taxon>
        <taxon>Anophelinae</taxon>
        <taxon>Anopheles</taxon>
    </lineage>
</organism>
<evidence type="ECO:0000256" key="1">
    <source>
        <dbReference type="SAM" id="MobiDB-lite"/>
    </source>
</evidence>
<proteinExistence type="predicted"/>
<sequence length="73" mass="8094">MRMSLVLFVTAASSCGSSNNSNIRRKPKLTMRKKECKSTAHDEHSPNTMKTIIADDMPQKQAFNPGNKNAVDN</sequence>
<feature type="region of interest" description="Disordered" evidence="1">
    <location>
        <begin position="14"/>
        <end position="48"/>
    </location>
</feature>
<reference evidence="3" key="1">
    <citation type="submission" date="2018-01" db="EMBL/GenBank/DDBJ databases">
        <title>An insight into the sialome of Amazonian anophelines.</title>
        <authorList>
            <person name="Ribeiro J.M."/>
            <person name="Scarpassa V."/>
            <person name="Calvo E."/>
        </authorList>
    </citation>
    <scope>NUCLEOTIDE SEQUENCE</scope>
    <source>
        <tissue evidence="3">Salivary glands</tissue>
    </source>
</reference>
<accession>A0A2M4CEJ2</accession>
<feature type="chain" id="PRO_5014928188" evidence="2">
    <location>
        <begin position="17"/>
        <end position="73"/>
    </location>
</feature>
<evidence type="ECO:0000313" key="3">
    <source>
        <dbReference type="EMBL" id="MBW63348.1"/>
    </source>
</evidence>
<dbReference type="EMBL" id="GGFJ01014207">
    <property type="protein sequence ID" value="MBW63348.1"/>
    <property type="molecule type" value="Transcribed_RNA"/>
</dbReference>
<dbReference type="AlphaFoldDB" id="A0A2M4CEJ2"/>
<keyword evidence="2" id="KW-0732">Signal</keyword>